<keyword evidence="2" id="KW-0812">Transmembrane</keyword>
<feature type="transmembrane region" description="Helical" evidence="2">
    <location>
        <begin position="58"/>
        <end position="80"/>
    </location>
</feature>
<accession>A0A495JJD9</accession>
<comment type="caution">
    <text evidence="3">The sequence shown here is derived from an EMBL/GenBank/DDBJ whole genome shotgun (WGS) entry which is preliminary data.</text>
</comment>
<keyword evidence="2" id="KW-1133">Transmembrane helix</keyword>
<evidence type="ECO:0000256" key="2">
    <source>
        <dbReference type="SAM" id="Phobius"/>
    </source>
</evidence>
<protein>
    <recommendedName>
        <fullName evidence="5">CU044_5270 family protein</fullName>
    </recommendedName>
</protein>
<dbReference type="InterPro" id="IPR047789">
    <property type="entry name" value="CU044_5270-like"/>
</dbReference>
<proteinExistence type="predicted"/>
<evidence type="ECO:0000313" key="4">
    <source>
        <dbReference type="Proteomes" id="UP000277671"/>
    </source>
</evidence>
<sequence length="353" mass="38668">MVIDKAARDLRAHWGPALARSEEEWQPNSEIAAATLARILSTPDQPRPAPATPPRWTWVWRIAVGGVSATIAVIATLTMIPNPAPAHDVTPPPLTYHAPEQPVAAAPLLEQIADSTRSTAAGASPGGPDSLVEHLRIVSWNLNSQIDGRRITSAVVPTDTETWLRADNSGRSIRRQGTPIFADADDRRDWKDQRALSRGNTPVAETYPPGGYQRLWAGRPPTEVPQLEKWLREINKGTDESAQTLLAITDLFKERVLDPSERAAVLLVLARLPDLQYAGITTDRADRSGEAFFVTSDVSGLPTRYTLIIDRHTGILLAQEQMLLTDTGRLNVEAPAVVDFDTYVTADWVPDIP</sequence>
<dbReference type="NCBIfam" id="NF038083">
    <property type="entry name" value="CU044_5270_fam"/>
    <property type="match status" value="1"/>
</dbReference>
<evidence type="ECO:0000256" key="1">
    <source>
        <dbReference type="SAM" id="MobiDB-lite"/>
    </source>
</evidence>
<evidence type="ECO:0008006" key="5">
    <source>
        <dbReference type="Google" id="ProtNLM"/>
    </source>
</evidence>
<dbReference type="RefSeq" id="WP_121157059.1">
    <property type="nucleotide sequence ID" value="NZ_RBKT01000001.1"/>
</dbReference>
<dbReference type="Proteomes" id="UP000277671">
    <property type="component" value="Unassembled WGS sequence"/>
</dbReference>
<dbReference type="AlphaFoldDB" id="A0A495JJD9"/>
<keyword evidence="2" id="KW-0472">Membrane</keyword>
<dbReference type="EMBL" id="RBKT01000001">
    <property type="protein sequence ID" value="RKR88432.1"/>
    <property type="molecule type" value="Genomic_DNA"/>
</dbReference>
<feature type="region of interest" description="Disordered" evidence="1">
    <location>
        <begin position="192"/>
        <end position="211"/>
    </location>
</feature>
<dbReference type="OrthoDB" id="3425969at2"/>
<organism evidence="3 4">
    <name type="scientific">Micromonospora pisi</name>
    <dbReference type="NCBI Taxonomy" id="589240"/>
    <lineage>
        <taxon>Bacteria</taxon>
        <taxon>Bacillati</taxon>
        <taxon>Actinomycetota</taxon>
        <taxon>Actinomycetes</taxon>
        <taxon>Micromonosporales</taxon>
        <taxon>Micromonosporaceae</taxon>
        <taxon>Micromonospora</taxon>
    </lineage>
</organism>
<gene>
    <name evidence="3" type="ORF">BDK92_2759</name>
</gene>
<name>A0A495JJD9_9ACTN</name>
<keyword evidence="4" id="KW-1185">Reference proteome</keyword>
<reference evidence="3 4" key="1">
    <citation type="submission" date="2018-10" db="EMBL/GenBank/DDBJ databases">
        <title>Sequencing the genomes of 1000 actinobacteria strains.</title>
        <authorList>
            <person name="Klenk H.-P."/>
        </authorList>
    </citation>
    <scope>NUCLEOTIDE SEQUENCE [LARGE SCALE GENOMIC DNA]</scope>
    <source>
        <strain evidence="3 4">DSM 45175</strain>
    </source>
</reference>
<evidence type="ECO:0000313" key="3">
    <source>
        <dbReference type="EMBL" id="RKR88432.1"/>
    </source>
</evidence>